<dbReference type="Proteomes" id="UP000234323">
    <property type="component" value="Unassembled WGS sequence"/>
</dbReference>
<proteinExistence type="predicted"/>
<dbReference type="VEuPathDB" id="FungiDB:FUN_022781"/>
<comment type="caution">
    <text evidence="1">The sequence shown here is derived from an EMBL/GenBank/DDBJ whole genome shotgun (WGS) entry which is preliminary data.</text>
</comment>
<name>A0A2I1HKQ2_9GLOM</name>
<evidence type="ECO:0000313" key="2">
    <source>
        <dbReference type="Proteomes" id="UP000234323"/>
    </source>
</evidence>
<gene>
    <name evidence="1" type="ORF">RhiirA4_482220</name>
</gene>
<dbReference type="VEuPathDB" id="FungiDB:RhiirFUN_025226"/>
<organism evidence="1 2">
    <name type="scientific">Rhizophagus irregularis</name>
    <dbReference type="NCBI Taxonomy" id="588596"/>
    <lineage>
        <taxon>Eukaryota</taxon>
        <taxon>Fungi</taxon>
        <taxon>Fungi incertae sedis</taxon>
        <taxon>Mucoromycota</taxon>
        <taxon>Glomeromycotina</taxon>
        <taxon>Glomeromycetes</taxon>
        <taxon>Glomerales</taxon>
        <taxon>Glomeraceae</taxon>
        <taxon>Rhizophagus</taxon>
    </lineage>
</organism>
<dbReference type="VEuPathDB" id="FungiDB:RhiirFUN_023721"/>
<reference evidence="1 2" key="1">
    <citation type="submission" date="2015-10" db="EMBL/GenBank/DDBJ databases">
        <title>Genome analyses suggest a sexual origin of heterokaryosis in a supposedly ancient asexual fungus.</title>
        <authorList>
            <person name="Ropars J."/>
            <person name="Sedzielewska K."/>
            <person name="Noel J."/>
            <person name="Charron P."/>
            <person name="Farinelli L."/>
            <person name="Marton T."/>
            <person name="Kruger M."/>
            <person name="Pelin A."/>
            <person name="Brachmann A."/>
            <person name="Corradi N."/>
        </authorList>
    </citation>
    <scope>NUCLEOTIDE SEQUENCE [LARGE SCALE GENOMIC DNA]</scope>
    <source>
        <strain evidence="1 2">A4</strain>
    </source>
</reference>
<dbReference type="EMBL" id="LLXI01003572">
    <property type="protein sequence ID" value="PKY59452.1"/>
    <property type="molecule type" value="Genomic_DNA"/>
</dbReference>
<accession>A0A2I1HKQ2</accession>
<dbReference type="AlphaFoldDB" id="A0A2I1HKQ2"/>
<evidence type="ECO:0000313" key="1">
    <source>
        <dbReference type="EMBL" id="PKY59452.1"/>
    </source>
</evidence>
<keyword evidence="2" id="KW-1185">Reference proteome</keyword>
<dbReference type="VEuPathDB" id="FungiDB:FUN_022811"/>
<dbReference type="VEuPathDB" id="FungiDB:RhiirA1_462513"/>
<sequence length="815" mass="97323">MKEINASIWNERSTNFKKWELANNITHKKKYVITLTLNATSERRLHILKNILFDKWEANYFANWTIGNEKIDKFIQEKQLRYETNNVLFEWIYNEFIGIKEKFIHRSFLKYLHNLQNVTDEFLNEVKTIAKKKYKLWDSQNPVTKNYIFVFKGIENNCLATATWKEGTLSYSEKKWIRNSCEKKKQLKLNNNPRDRILEWIPYDEFIDIKEIGQSGLATTVWKEGPLFYNENEGWIRLSYQKVILKFLYDSENITDEFINKVESYLADDYDVCYGISQNPDTKDYILIFSDDYLVHRCKKCGIRYYNWCQPCQVNYLTNNFTNWTSGNERIDNFIQEKQLKYDRDTVFEWIPYDKLIDINEIGECDLTTAIWKDGPLSYDTQYNKEWMRKSYEKICLRYLYNSQEVNDEFINKIESFLLTGYCYGISKIPGTTDYIFVFSNYYFGTQCKRCGSEYENYNYHCSDWCKLCRINQLKNDFTNWTSGNKIIDNFIQEIQLKDCKVFEWIPYDEFFDINELGKIGLTTAIWKNGPLSYDAQHNKKWDSTYEKVSLRYLHNSQDTINEFINKVKSYLTDSCYGISQNPDTKDYILVYPQNYIYKYCKECGNKYEDFYRCKPCIINYLKNNFINWTSGNEKIDNFIQETQLKSDKYNDTLFTLFEWIPYVGFTDINEIRKGKFAMAIWKDGPLSCPGKWERGAPEKVYLKYLHNSQDITETLSEIKCSMGHSYGISQDPSTKDFILVLQHMYYCKKCGEKYKNEFEINNKSCMSCQISHENEKISELIQEMKLSQTDIIFEWIPYDQFNNVEEIGKGGFST</sequence>
<feature type="non-terminal residue" evidence="1">
    <location>
        <position position="815"/>
    </location>
</feature>
<evidence type="ECO:0008006" key="3">
    <source>
        <dbReference type="Google" id="ProtNLM"/>
    </source>
</evidence>
<protein>
    <recommendedName>
        <fullName evidence="3">Protein kinase domain-containing protein</fullName>
    </recommendedName>
</protein>